<organism evidence="2 3">
    <name type="scientific">Sphingomonas jatrophae</name>
    <dbReference type="NCBI Taxonomy" id="1166337"/>
    <lineage>
        <taxon>Bacteria</taxon>
        <taxon>Pseudomonadati</taxon>
        <taxon>Pseudomonadota</taxon>
        <taxon>Alphaproteobacteria</taxon>
        <taxon>Sphingomonadales</taxon>
        <taxon>Sphingomonadaceae</taxon>
        <taxon>Sphingomonas</taxon>
    </lineage>
</organism>
<evidence type="ECO:0000313" key="3">
    <source>
        <dbReference type="Proteomes" id="UP000198824"/>
    </source>
</evidence>
<dbReference type="RefSeq" id="WP_165611312.1">
    <property type="nucleotide sequence ID" value="NZ_FOZG01000002.1"/>
</dbReference>
<feature type="signal peptide" evidence="1">
    <location>
        <begin position="1"/>
        <end position="17"/>
    </location>
</feature>
<dbReference type="Proteomes" id="UP000198824">
    <property type="component" value="Unassembled WGS sequence"/>
</dbReference>
<sequence>MRAAAALLLLAAAPASAELGRLKSPMLAADAARAALTPAAQKAVAGRTALPSVDCIDLRRSYATRIVDNRTILWEQSPRRLFLNMPPRGCRTLAAYRTIVTRSGDSRLCVGDMARVLGQQGNIVGQCRLGRFVPYVK</sequence>
<dbReference type="STRING" id="1166337.SAMN05192580_3005"/>
<evidence type="ECO:0000256" key="1">
    <source>
        <dbReference type="SAM" id="SignalP"/>
    </source>
</evidence>
<dbReference type="AlphaFoldDB" id="A0A1I6LN50"/>
<accession>A0A1I6LN50</accession>
<keyword evidence="3" id="KW-1185">Reference proteome</keyword>
<keyword evidence="1" id="KW-0732">Signal</keyword>
<name>A0A1I6LN50_9SPHN</name>
<dbReference type="EMBL" id="FOZG01000002">
    <property type="protein sequence ID" value="SFS04853.1"/>
    <property type="molecule type" value="Genomic_DNA"/>
</dbReference>
<proteinExistence type="predicted"/>
<feature type="chain" id="PRO_5011711205" evidence="1">
    <location>
        <begin position="18"/>
        <end position="137"/>
    </location>
</feature>
<evidence type="ECO:0000313" key="2">
    <source>
        <dbReference type="EMBL" id="SFS04853.1"/>
    </source>
</evidence>
<reference evidence="2 3" key="1">
    <citation type="submission" date="2016-10" db="EMBL/GenBank/DDBJ databases">
        <authorList>
            <person name="de Groot N.N."/>
        </authorList>
    </citation>
    <scope>NUCLEOTIDE SEQUENCE [LARGE SCALE GENOMIC DNA]</scope>
    <source>
        <strain evidence="2 3">S5-249</strain>
    </source>
</reference>
<gene>
    <name evidence="2" type="ORF">SAMN05192580_3005</name>
</gene>
<protein>
    <submittedName>
        <fullName evidence="2">Uncharacterized protein</fullName>
    </submittedName>
</protein>